<organism evidence="1">
    <name type="scientific">Sinorhizobium medicae</name>
    <dbReference type="NCBI Taxonomy" id="110321"/>
    <lineage>
        <taxon>Bacteria</taxon>
        <taxon>Pseudomonadati</taxon>
        <taxon>Pseudomonadota</taxon>
        <taxon>Alphaproteobacteria</taxon>
        <taxon>Hyphomicrobiales</taxon>
        <taxon>Rhizobiaceae</taxon>
        <taxon>Sinorhizobium/Ensifer group</taxon>
        <taxon>Sinorhizobium</taxon>
    </lineage>
</organism>
<gene>
    <name evidence="1" type="ORF">EMEDMD4_100061</name>
</gene>
<accession>A0A508WNS1</accession>
<evidence type="ECO:0000313" key="1">
    <source>
        <dbReference type="EMBL" id="VTZ59074.1"/>
    </source>
</evidence>
<dbReference type="Proteomes" id="UP000507954">
    <property type="component" value="Unassembled WGS sequence"/>
</dbReference>
<reference evidence="1" key="1">
    <citation type="submission" date="2019-06" db="EMBL/GenBank/DDBJ databases">
        <authorList>
            <person name="Le Quere A."/>
            <person name="Colella S."/>
        </authorList>
    </citation>
    <scope>NUCLEOTIDE SEQUENCE</scope>
    <source>
        <strain evidence="1">EmedicaeMD41</strain>
    </source>
</reference>
<dbReference type="AlphaFoldDB" id="A0A508WNS1"/>
<protein>
    <submittedName>
        <fullName evidence="1">Uncharacterized protein</fullName>
    </submittedName>
</protein>
<dbReference type="EMBL" id="CABFNB010000002">
    <property type="protein sequence ID" value="VTZ59074.1"/>
    <property type="molecule type" value="Genomic_DNA"/>
</dbReference>
<name>A0A508WNS1_9HYPH</name>
<sequence length="163" mass="17237">MRKGQPLSGAPCVLVVQLGDVEDGRLLGFMRVVRPGVYTQVLHLAATERAARNHAFDGLLDNALREAAFDDLARGALLDAARVAGVPIVLLVGVLLAGEDGFFGIDDDDVVAVVDMGRIGGFMLAAQAVCDEGSEATDNEAFGIDEDPLLLHLCRLLNEGCHI</sequence>
<proteinExistence type="predicted"/>